<reference evidence="3" key="1">
    <citation type="journal article" date="2020" name="Fungal Divers.">
        <title>Resolving the Mortierellaceae phylogeny through synthesis of multi-gene phylogenetics and phylogenomics.</title>
        <authorList>
            <person name="Vandepol N."/>
            <person name="Liber J."/>
            <person name="Desiro A."/>
            <person name="Na H."/>
            <person name="Kennedy M."/>
            <person name="Barry K."/>
            <person name="Grigoriev I.V."/>
            <person name="Miller A.N."/>
            <person name="O'Donnell K."/>
            <person name="Stajich J.E."/>
            <person name="Bonito G."/>
        </authorList>
    </citation>
    <scope>NUCLEOTIDE SEQUENCE</scope>
    <source>
        <strain evidence="3">KOD1015</strain>
    </source>
</reference>
<feature type="region of interest" description="Disordered" evidence="1">
    <location>
        <begin position="113"/>
        <end position="135"/>
    </location>
</feature>
<feature type="region of interest" description="Disordered" evidence="1">
    <location>
        <begin position="317"/>
        <end position="352"/>
    </location>
</feature>
<gene>
    <name evidence="3" type="ORF">BGW38_003407</name>
</gene>
<organism evidence="3 4">
    <name type="scientific">Lunasporangiospora selenospora</name>
    <dbReference type="NCBI Taxonomy" id="979761"/>
    <lineage>
        <taxon>Eukaryota</taxon>
        <taxon>Fungi</taxon>
        <taxon>Fungi incertae sedis</taxon>
        <taxon>Mucoromycota</taxon>
        <taxon>Mortierellomycotina</taxon>
        <taxon>Mortierellomycetes</taxon>
        <taxon>Mortierellales</taxon>
        <taxon>Mortierellaceae</taxon>
        <taxon>Lunasporangiospora</taxon>
    </lineage>
</organism>
<feature type="compositionally biased region" description="Basic and acidic residues" evidence="1">
    <location>
        <begin position="206"/>
        <end position="218"/>
    </location>
</feature>
<accession>A0A9P6FRW2</accession>
<dbReference type="OrthoDB" id="71307at2759"/>
<dbReference type="InterPro" id="IPR057962">
    <property type="entry name" value="SPT23_MGA2_DBD"/>
</dbReference>
<dbReference type="Pfam" id="PF25603">
    <property type="entry name" value="SPT23_MGA2_DBD"/>
    <property type="match status" value="1"/>
</dbReference>
<dbReference type="CDD" id="cd00102">
    <property type="entry name" value="IPT"/>
    <property type="match status" value="1"/>
</dbReference>
<feature type="compositionally biased region" description="Polar residues" evidence="1">
    <location>
        <begin position="329"/>
        <end position="346"/>
    </location>
</feature>
<feature type="non-terminal residue" evidence="3">
    <location>
        <position position="1"/>
    </location>
</feature>
<evidence type="ECO:0000313" key="4">
    <source>
        <dbReference type="Proteomes" id="UP000780801"/>
    </source>
</evidence>
<feature type="compositionally biased region" description="Acidic residues" evidence="1">
    <location>
        <begin position="267"/>
        <end position="280"/>
    </location>
</feature>
<proteinExistence type="predicted"/>
<feature type="region of interest" description="Disordered" evidence="1">
    <location>
        <begin position="196"/>
        <end position="297"/>
    </location>
</feature>
<feature type="compositionally biased region" description="Polar residues" evidence="1">
    <location>
        <begin position="483"/>
        <end position="498"/>
    </location>
</feature>
<keyword evidence="4" id="KW-1185">Reference proteome</keyword>
<feature type="compositionally biased region" description="Low complexity" evidence="1">
    <location>
        <begin position="281"/>
        <end position="291"/>
    </location>
</feature>
<evidence type="ECO:0000256" key="1">
    <source>
        <dbReference type="SAM" id="MobiDB-lite"/>
    </source>
</evidence>
<protein>
    <recommendedName>
        <fullName evidence="2">SPT23/MGA2-like DNA-binding domain-containing protein</fullName>
    </recommendedName>
</protein>
<sequence length="564" mass="61216">MSHPGLRVNVTGIPLQGAKSRVETQIKLGIQLVNQQNDRIGAWTHIRLPEYMVAKEKNKSINAKSVSQEVHQALQNGTCLTLEAAVICQSDRSKAIQTCTGCVLRERKRAQRKMSLNKKKATPATTTAGGLDNDSPEQMALEQRKILLFNCTEIADFASGELVLPTRITCYCRHHGEKHGFCIRFTLRDYANNPIATGTSPPIMITDDHKTSKVKKPDQASPAVAHKGNARPAEPQPNRVITLTPPSSPTSPGDEIESEVDVGAPHEEDDEMEESEESEMDSASSNASPSPLQVTMDISQYDPNNLSIVDLISQFSQPDDARKVPSPSSPITPTDRFSQACQTTPSPEYPATSLESQHQYQSMNSFIYVTTNNDRIVPEQLVDIPISLVPHTATPLNKQSPLGQQAHLQQDQEHHQQQLQQQQLQQQHLQFQQLQQQALFPEAFSINNGTVTPTPVARRTSTSGGVGPVRRRRAPVPAGPLTSVGQQPSVSSPINPTTESLASSAAMVSPAPLPSILGLSSSLAMVPPGFIVPKMTRLIPNSGPCFGGIEITILGANFYAGLTA</sequence>
<evidence type="ECO:0000313" key="3">
    <source>
        <dbReference type="EMBL" id="KAF9580081.1"/>
    </source>
</evidence>
<feature type="region of interest" description="Disordered" evidence="1">
    <location>
        <begin position="395"/>
        <end position="421"/>
    </location>
</feature>
<name>A0A9P6FRW2_9FUNG</name>
<feature type="compositionally biased region" description="Polar residues" evidence="1">
    <location>
        <begin position="450"/>
        <end position="463"/>
    </location>
</feature>
<evidence type="ECO:0000259" key="2">
    <source>
        <dbReference type="Pfam" id="PF25603"/>
    </source>
</evidence>
<feature type="domain" description="SPT23/MGA2-like DNA-binding" evidence="2">
    <location>
        <begin position="7"/>
        <end position="210"/>
    </location>
</feature>
<dbReference type="Proteomes" id="UP000780801">
    <property type="component" value="Unassembled WGS sequence"/>
</dbReference>
<dbReference type="EMBL" id="JAABOA010002293">
    <property type="protein sequence ID" value="KAF9580081.1"/>
    <property type="molecule type" value="Genomic_DNA"/>
</dbReference>
<comment type="caution">
    <text evidence="3">The sequence shown here is derived from an EMBL/GenBank/DDBJ whole genome shotgun (WGS) entry which is preliminary data.</text>
</comment>
<dbReference type="AlphaFoldDB" id="A0A9P6FRW2"/>
<feature type="region of interest" description="Disordered" evidence="1">
    <location>
        <begin position="450"/>
        <end position="498"/>
    </location>
</feature>